<dbReference type="Proteomes" id="UP000199341">
    <property type="component" value="Unassembled WGS sequence"/>
</dbReference>
<evidence type="ECO:0000256" key="3">
    <source>
        <dbReference type="RuleBase" id="RU000363"/>
    </source>
</evidence>
<gene>
    <name evidence="4" type="ORF">SAMN05216259_104126</name>
</gene>
<keyword evidence="5" id="KW-1185">Reference proteome</keyword>
<dbReference type="PROSITE" id="PS00061">
    <property type="entry name" value="ADH_SHORT"/>
    <property type="match status" value="1"/>
</dbReference>
<protein>
    <submittedName>
        <fullName evidence="4">NADP-dependent 3-hydroxy acid dehydrogenase YdfG</fullName>
    </submittedName>
</protein>
<sequence length="284" mass="28859">MPATSSTSTTSSTWLITGATSGFGRLVADRALAEGAHVIAVGRRADRLADLVSSAPQGRVTPLALDVTAPEAEQVLAGAVEAAGRLDVLVNNAGYGLFGSVEQIGAEEARAIFDTNVLANLAVLRATLPALRAARGRIVQTSSLIGQFAWPSSGLYAGSKGAVELISEALAIELAPTGVKVTVLEPGVFGTDFATSAHVVAPDEVYAPTVGAFLTEVTSLPPEAVGDPALVADAVLAVVALDEPPLRLAVGADAIEGIRASLQSRLAELEKWASFPAARSSAAA</sequence>
<evidence type="ECO:0000256" key="2">
    <source>
        <dbReference type="ARBA" id="ARBA00023002"/>
    </source>
</evidence>
<dbReference type="STRING" id="310781.SAMN05216259_104126"/>
<dbReference type="InterPro" id="IPR036291">
    <property type="entry name" value="NAD(P)-bd_dom_sf"/>
</dbReference>
<dbReference type="Gene3D" id="3.40.50.720">
    <property type="entry name" value="NAD(P)-binding Rossmann-like Domain"/>
    <property type="match status" value="1"/>
</dbReference>
<dbReference type="PRINTS" id="PR00080">
    <property type="entry name" value="SDRFAMILY"/>
</dbReference>
<dbReference type="InterPro" id="IPR051911">
    <property type="entry name" value="SDR_oxidoreductase"/>
</dbReference>
<evidence type="ECO:0000313" key="5">
    <source>
        <dbReference type="Proteomes" id="UP000199341"/>
    </source>
</evidence>
<proteinExistence type="inferred from homology"/>
<dbReference type="RefSeq" id="WP_093783923.1">
    <property type="nucleotide sequence ID" value="NZ_FNIE01000004.1"/>
</dbReference>
<comment type="similarity">
    <text evidence="1 3">Belongs to the short-chain dehydrogenases/reductases (SDR) family.</text>
</comment>
<dbReference type="OrthoDB" id="3178062at2"/>
<dbReference type="Pfam" id="PF00106">
    <property type="entry name" value="adh_short"/>
    <property type="match status" value="1"/>
</dbReference>
<dbReference type="AlphaFoldDB" id="A0A1H0BBN9"/>
<dbReference type="PANTHER" id="PTHR43976">
    <property type="entry name" value="SHORT CHAIN DEHYDROGENASE"/>
    <property type="match status" value="1"/>
</dbReference>
<reference evidence="4 5" key="1">
    <citation type="submission" date="2016-10" db="EMBL/GenBank/DDBJ databases">
        <authorList>
            <person name="de Groot N.N."/>
        </authorList>
    </citation>
    <scope>NUCLEOTIDE SEQUENCE [LARGE SCALE GENOMIC DNA]</scope>
    <source>
        <strain evidence="4 5">CGMCC 4.2022</strain>
    </source>
</reference>
<dbReference type="InterPro" id="IPR020904">
    <property type="entry name" value="Sc_DH/Rdtase_CS"/>
</dbReference>
<evidence type="ECO:0000256" key="1">
    <source>
        <dbReference type="ARBA" id="ARBA00006484"/>
    </source>
</evidence>
<dbReference type="SUPFAM" id="SSF51735">
    <property type="entry name" value="NAD(P)-binding Rossmann-fold domains"/>
    <property type="match status" value="1"/>
</dbReference>
<dbReference type="PANTHER" id="PTHR43976:SF16">
    <property type="entry name" value="SHORT-CHAIN DEHYDROGENASE_REDUCTASE FAMILY PROTEIN"/>
    <property type="match status" value="1"/>
</dbReference>
<dbReference type="InterPro" id="IPR002347">
    <property type="entry name" value="SDR_fam"/>
</dbReference>
<dbReference type="EMBL" id="FNIE01000004">
    <property type="protein sequence ID" value="SDN43046.1"/>
    <property type="molecule type" value="Genomic_DNA"/>
</dbReference>
<organism evidence="4 5">
    <name type="scientific">Actinacidiphila guanduensis</name>
    <dbReference type="NCBI Taxonomy" id="310781"/>
    <lineage>
        <taxon>Bacteria</taxon>
        <taxon>Bacillati</taxon>
        <taxon>Actinomycetota</taxon>
        <taxon>Actinomycetes</taxon>
        <taxon>Kitasatosporales</taxon>
        <taxon>Streptomycetaceae</taxon>
        <taxon>Actinacidiphila</taxon>
    </lineage>
</organism>
<keyword evidence="2" id="KW-0560">Oxidoreductase</keyword>
<evidence type="ECO:0000313" key="4">
    <source>
        <dbReference type="EMBL" id="SDN43046.1"/>
    </source>
</evidence>
<accession>A0A1H0BBN9</accession>
<dbReference type="GO" id="GO:0016491">
    <property type="term" value="F:oxidoreductase activity"/>
    <property type="evidence" value="ECO:0007669"/>
    <property type="project" value="UniProtKB-KW"/>
</dbReference>
<name>A0A1H0BBN9_9ACTN</name>
<dbReference type="PRINTS" id="PR00081">
    <property type="entry name" value="GDHRDH"/>
</dbReference>